<dbReference type="InterPro" id="IPR013815">
    <property type="entry name" value="ATP_grasp_subdomain_1"/>
</dbReference>
<comment type="caution">
    <text evidence="4">The sequence shown here is derived from an EMBL/GenBank/DDBJ whole genome shotgun (WGS) entry which is preliminary data.</text>
</comment>
<dbReference type="GO" id="GO:0005524">
    <property type="term" value="F:ATP binding"/>
    <property type="evidence" value="ECO:0007669"/>
    <property type="project" value="UniProtKB-UniRule"/>
</dbReference>
<evidence type="ECO:0000313" key="5">
    <source>
        <dbReference type="Proteomes" id="UP000051276"/>
    </source>
</evidence>
<accession>A0A0T5Z411</accession>
<dbReference type="GO" id="GO:0016874">
    <property type="term" value="F:ligase activity"/>
    <property type="evidence" value="ECO:0007669"/>
    <property type="project" value="UniProtKB-KW"/>
</dbReference>
<name>A0A0T5Z411_9GAMM</name>
<evidence type="ECO:0000313" key="6">
    <source>
        <dbReference type="Proteomes" id="UP000051634"/>
    </source>
</evidence>
<keyword evidence="4" id="KW-0436">Ligase</keyword>
<dbReference type="Gene3D" id="3.30.470.20">
    <property type="entry name" value="ATP-grasp fold, B domain"/>
    <property type="match status" value="1"/>
</dbReference>
<dbReference type="PROSITE" id="PS50975">
    <property type="entry name" value="ATP_GRASP"/>
    <property type="match status" value="1"/>
</dbReference>
<keyword evidence="1" id="KW-0067">ATP-binding</keyword>
<dbReference type="Proteomes" id="UP000051634">
    <property type="component" value="Unassembled WGS sequence"/>
</dbReference>
<feature type="domain" description="ATP-grasp" evidence="2">
    <location>
        <begin position="128"/>
        <end position="322"/>
    </location>
</feature>
<proteinExistence type="predicted"/>
<dbReference type="AlphaFoldDB" id="A0A0T5Z411"/>
<dbReference type="EMBL" id="LDXT01000086">
    <property type="protein sequence ID" value="KRT54942.1"/>
    <property type="molecule type" value="Genomic_DNA"/>
</dbReference>
<sequence>MARTRTYLSVKNKLTSVVVLDINFAGYGILRSLAPYGIPLIGFYPDASVPEAKTRLCSRKYHFKDDEELLALLTSLPELQSEQPVLMLTADAHVTFYVEHRELLDPLYLIDMPDAAMIDLLLDKEKFSAYALEHEILIPKTLVIDKTTDLQQVAASYRFPAILKPSSKSSLWRESGLAKAFHLADAEEFLSVCSMALSYSDSLIVQEWIAGNDSNVHYCLGYFGETGDDIALFTGYKLRQWPVGTGSTATTVVVDNKWIEEETKKIFKKVGFKGFGSVEFKRHELDGHYYVMEPTAGRLNQQEYVATLNGVNIPLAAYNYITGMEIAAEPPKKLPVIYIDERAEIASTYVHFKRKLLSFAEWRKSLQGNRAYRYWTPKDPAVFFSFVLKHVGDVLRKVVSFIIRR</sequence>
<keyword evidence="1" id="KW-0547">Nucleotide-binding</keyword>
<organism evidence="4 5">
    <name type="scientific">endosymbiont of Ridgeia piscesae</name>
    <dbReference type="NCBI Taxonomy" id="54398"/>
    <lineage>
        <taxon>Bacteria</taxon>
        <taxon>Pseudomonadati</taxon>
        <taxon>Pseudomonadota</taxon>
        <taxon>Gammaproteobacteria</taxon>
        <taxon>sulfur-oxidizing symbionts</taxon>
    </lineage>
</organism>
<dbReference type="GO" id="GO:0046872">
    <property type="term" value="F:metal ion binding"/>
    <property type="evidence" value="ECO:0007669"/>
    <property type="project" value="InterPro"/>
</dbReference>
<dbReference type="InterPro" id="IPR011761">
    <property type="entry name" value="ATP-grasp"/>
</dbReference>
<keyword evidence="6" id="KW-1185">Reference proteome</keyword>
<evidence type="ECO:0000313" key="4">
    <source>
        <dbReference type="EMBL" id="KRT57584.1"/>
    </source>
</evidence>
<reference evidence="5 6" key="1">
    <citation type="submission" date="2015-11" db="EMBL/GenBank/DDBJ databases">
        <title>The genome of Candidatus Endoriftia persephone in Ridgeia piscesae and population structure of the North Eastern Pacific vestimentiferan symbionts.</title>
        <authorList>
            <person name="Perez M."/>
            <person name="Juniper K.S."/>
        </authorList>
    </citation>
    <scope>NUCLEOTIDE SEQUENCE [LARGE SCALE GENOMIC DNA]</scope>
    <source>
        <strain evidence="4">Ind10</strain>
        <strain evidence="3">Ind11</strain>
    </source>
</reference>
<dbReference type="Proteomes" id="UP000051276">
    <property type="component" value="Unassembled WGS sequence"/>
</dbReference>
<evidence type="ECO:0000313" key="3">
    <source>
        <dbReference type="EMBL" id="KRT54942.1"/>
    </source>
</evidence>
<evidence type="ECO:0000259" key="2">
    <source>
        <dbReference type="PROSITE" id="PS50975"/>
    </source>
</evidence>
<evidence type="ECO:0000256" key="1">
    <source>
        <dbReference type="PROSITE-ProRule" id="PRU00409"/>
    </source>
</evidence>
<gene>
    <name evidence="3" type="ORF">Ga0074115_11166</name>
    <name evidence="4" type="ORF">Ga0076813_11763</name>
</gene>
<dbReference type="EMBL" id="LMXI01000518">
    <property type="protein sequence ID" value="KRT57584.1"/>
    <property type="molecule type" value="Genomic_DNA"/>
</dbReference>
<dbReference type="SUPFAM" id="SSF56059">
    <property type="entry name" value="Glutathione synthetase ATP-binding domain-like"/>
    <property type="match status" value="1"/>
</dbReference>
<dbReference type="Gene3D" id="3.30.1490.20">
    <property type="entry name" value="ATP-grasp fold, A domain"/>
    <property type="match status" value="1"/>
</dbReference>
<protein>
    <submittedName>
        <fullName evidence="4">Putative ATP-dependent carboligase, ATP-grasp superfamily</fullName>
    </submittedName>
</protein>